<organism evidence="2 3">
    <name type="scientific">Staphylotrichum longicolle</name>
    <dbReference type="NCBI Taxonomy" id="669026"/>
    <lineage>
        <taxon>Eukaryota</taxon>
        <taxon>Fungi</taxon>
        <taxon>Dikarya</taxon>
        <taxon>Ascomycota</taxon>
        <taxon>Pezizomycotina</taxon>
        <taxon>Sordariomycetes</taxon>
        <taxon>Sordariomycetidae</taxon>
        <taxon>Sordariales</taxon>
        <taxon>Chaetomiaceae</taxon>
        <taxon>Staphylotrichum</taxon>
    </lineage>
</organism>
<feature type="compositionally biased region" description="Polar residues" evidence="1">
    <location>
        <begin position="301"/>
        <end position="319"/>
    </location>
</feature>
<dbReference type="Proteomes" id="UP001197093">
    <property type="component" value="Unassembled WGS sequence"/>
</dbReference>
<feature type="compositionally biased region" description="Pro residues" evidence="1">
    <location>
        <begin position="331"/>
        <end position="342"/>
    </location>
</feature>
<accession>A0AAD4F006</accession>
<evidence type="ECO:0008006" key="4">
    <source>
        <dbReference type="Google" id="ProtNLM"/>
    </source>
</evidence>
<evidence type="ECO:0000313" key="3">
    <source>
        <dbReference type="Proteomes" id="UP001197093"/>
    </source>
</evidence>
<reference evidence="2" key="1">
    <citation type="submission" date="2023-02" db="EMBL/GenBank/DDBJ databases">
        <authorList>
            <person name="Palmer J.M."/>
        </authorList>
    </citation>
    <scope>NUCLEOTIDE SEQUENCE</scope>
    <source>
        <strain evidence="2">FW57</strain>
    </source>
</reference>
<name>A0AAD4F006_9PEZI</name>
<dbReference type="EMBL" id="JAHCVI010000001">
    <property type="protein sequence ID" value="KAG7290500.1"/>
    <property type="molecule type" value="Genomic_DNA"/>
</dbReference>
<proteinExistence type="predicted"/>
<sequence length="405" mass="43446">MEQQQPPSLPPNKSTPARRRAKRPINSPARKTYASENDMPSEAVFPIELAGPFTPQKSASHSPAPGSQPNQAKSKPRNGNKALAKTCLIARTSKASFLSKALDSPSVQETDHASREPSPPATDSEAPTPQQRLLRGEVPRQDSPLDIFFRADRAEKERARRASSANILGPNPVPFSPPNQIRSPAEPKTLPGGLFGAGSRRPPFQRNPSSGIPTSELDGTPDDVVGPAFSKPYHDRIRAARSNNKQAEPAQKSPPPPQQDQGALDMSERLKRFLAIPPLEGGQQQQQGPTVSPPGYADTPLQYTSRDPTPRQSDLQPAFSSAPRPTGTPNAPSPFAPGPRPMAVPNAQSPFYAGGHPILAPSAPRNPDNSRSPEILHMEDSLRRMLKLNLGSAPASAAPTNYQSS</sequence>
<comment type="caution">
    <text evidence="2">The sequence shown here is derived from an EMBL/GenBank/DDBJ whole genome shotgun (WGS) entry which is preliminary data.</text>
</comment>
<feature type="compositionally biased region" description="Polar residues" evidence="1">
    <location>
        <begin position="1"/>
        <end position="15"/>
    </location>
</feature>
<keyword evidence="3" id="KW-1185">Reference proteome</keyword>
<feature type="compositionally biased region" description="Basic and acidic residues" evidence="1">
    <location>
        <begin position="149"/>
        <end position="160"/>
    </location>
</feature>
<feature type="region of interest" description="Disordered" evidence="1">
    <location>
        <begin position="1"/>
        <end position="87"/>
    </location>
</feature>
<protein>
    <recommendedName>
        <fullName evidence="4">Proteophosphoglycan 5</fullName>
    </recommendedName>
</protein>
<dbReference type="AlphaFoldDB" id="A0AAD4F006"/>
<gene>
    <name evidence="2" type="ORF">NEMBOFW57_000502</name>
</gene>
<feature type="compositionally biased region" description="Polar residues" evidence="1">
    <location>
        <begin position="55"/>
        <end position="73"/>
    </location>
</feature>
<evidence type="ECO:0000256" key="1">
    <source>
        <dbReference type="SAM" id="MobiDB-lite"/>
    </source>
</evidence>
<feature type="region of interest" description="Disordered" evidence="1">
    <location>
        <begin position="100"/>
        <end position="380"/>
    </location>
</feature>
<evidence type="ECO:0000313" key="2">
    <source>
        <dbReference type="EMBL" id="KAG7290500.1"/>
    </source>
</evidence>